<dbReference type="EMBL" id="CP069040">
    <property type="protein sequence ID" value="QRD05084.1"/>
    <property type="molecule type" value="Genomic_DNA"/>
</dbReference>
<organism evidence="1 2">
    <name type="scientific">Phaeosphaeria nodorum (strain SN15 / ATCC MYA-4574 / FGSC 10173)</name>
    <name type="common">Glume blotch fungus</name>
    <name type="synonym">Parastagonospora nodorum</name>
    <dbReference type="NCBI Taxonomy" id="321614"/>
    <lineage>
        <taxon>Eukaryota</taxon>
        <taxon>Fungi</taxon>
        <taxon>Dikarya</taxon>
        <taxon>Ascomycota</taxon>
        <taxon>Pezizomycotina</taxon>
        <taxon>Dothideomycetes</taxon>
        <taxon>Pleosporomycetidae</taxon>
        <taxon>Pleosporales</taxon>
        <taxon>Pleosporineae</taxon>
        <taxon>Phaeosphaeriaceae</taxon>
        <taxon>Parastagonospora</taxon>
    </lineage>
</organism>
<evidence type="ECO:0000313" key="2">
    <source>
        <dbReference type="Proteomes" id="UP000663193"/>
    </source>
</evidence>
<accession>A0A7U2FGX6</accession>
<sequence length="109" mass="12115">MQNVELSADNNPSPTGTSVVQPVATFVPHEDFDITIIWHNIDSRSNFQMFRKESRGPVERILAGLATVLQSGVIDEVISVNASKHLFCITLATEKNKEDGLMEQIFSIQ</sequence>
<evidence type="ECO:0000313" key="1">
    <source>
        <dbReference type="EMBL" id="QRD05084.1"/>
    </source>
</evidence>
<dbReference type="RefSeq" id="XP_001801259.1">
    <property type="nucleotide sequence ID" value="XM_001801207.1"/>
</dbReference>
<keyword evidence="2" id="KW-1185">Reference proteome</keyword>
<protein>
    <submittedName>
        <fullName evidence="1">Uncharacterized protein</fullName>
    </submittedName>
</protein>
<dbReference type="KEGG" id="pno:SNOG_11006"/>
<proteinExistence type="predicted"/>
<name>A0A7U2FGX6_PHANO</name>
<dbReference type="Proteomes" id="UP000663193">
    <property type="component" value="Chromosome 18"/>
</dbReference>
<dbReference type="OrthoDB" id="5214444at2759"/>
<gene>
    <name evidence="1" type="ORF">JI435_110060</name>
</gene>
<dbReference type="VEuPathDB" id="FungiDB:JI435_110060"/>
<reference evidence="2" key="1">
    <citation type="journal article" date="2021" name="BMC Genomics">
        <title>Chromosome-level genome assembly and manually-curated proteome of model necrotroph Parastagonospora nodorum Sn15 reveals a genome-wide trove of candidate effector homologs, and redundancy of virulence-related functions within an accessory chromosome.</title>
        <authorList>
            <person name="Bertazzoni S."/>
            <person name="Jones D.A.B."/>
            <person name="Phan H.T."/>
            <person name="Tan K.-C."/>
            <person name="Hane J.K."/>
        </authorList>
    </citation>
    <scope>NUCLEOTIDE SEQUENCE [LARGE SCALE GENOMIC DNA]</scope>
    <source>
        <strain evidence="2">SN15 / ATCC MYA-4574 / FGSC 10173)</strain>
    </source>
</reference>
<dbReference type="AlphaFoldDB" id="A0A7U2FGX6"/>
<dbReference type="OMA" id="FDISIIW"/>